<dbReference type="InterPro" id="IPR016197">
    <property type="entry name" value="Chromo-like_dom_sf"/>
</dbReference>
<feature type="domain" description="Chromo" evidence="1">
    <location>
        <begin position="170"/>
        <end position="215"/>
    </location>
</feature>
<dbReference type="Gene3D" id="2.40.50.40">
    <property type="match status" value="1"/>
</dbReference>
<dbReference type="Proteomes" id="UP000887572">
    <property type="component" value="Unplaced"/>
</dbReference>
<dbReference type="InterPro" id="IPR000953">
    <property type="entry name" value="Chromo/chromo_shadow_dom"/>
</dbReference>
<evidence type="ECO:0000313" key="2">
    <source>
        <dbReference type="Proteomes" id="UP000887572"/>
    </source>
</evidence>
<dbReference type="PROSITE" id="PS50013">
    <property type="entry name" value="CHROMO_2"/>
    <property type="match status" value="1"/>
</dbReference>
<keyword evidence="2" id="KW-1185">Reference proteome</keyword>
<accession>A0A914H018</accession>
<proteinExistence type="predicted"/>
<protein>
    <submittedName>
        <fullName evidence="3">Chromo domain-containing protein</fullName>
    </submittedName>
</protein>
<name>A0A914H018_GLORO</name>
<sequence length="294" mass="33236">MEEKGVQQYQHCMRSEVINLNLNKILNLLNRLQPFFLIHPPDTCPSVRSSTDFDCPKTANTDVNARDTSQCLQFLTSSERRERQSNCSKLLTGHSQQIVVRVGHCAVAVRSDFAHGHSGVHFARTAVKTGEGKRRRRQTKHYNRRKTFLKLPCTSVRPRPNVKPNGDDQYVVERILAVFARGDRRAYFLDWHGSPRKESWVVSEDCDCVEYVAQFTAVTTAEGVLDCLLGESVPEHILELLQGSTKFIHVREMLGTNVAPATDVNLSFAPNINERQKAKALRTLGSFIKECIDA</sequence>
<reference evidence="3" key="1">
    <citation type="submission" date="2022-11" db="UniProtKB">
        <authorList>
            <consortium name="WormBaseParasite"/>
        </authorList>
    </citation>
    <scope>IDENTIFICATION</scope>
</reference>
<evidence type="ECO:0000313" key="3">
    <source>
        <dbReference type="WBParaSite" id="Gr19_v10_g12796.t1"/>
    </source>
</evidence>
<dbReference type="WBParaSite" id="Gr19_v10_g12796.t1">
    <property type="protein sequence ID" value="Gr19_v10_g12796.t1"/>
    <property type="gene ID" value="Gr19_v10_g12796"/>
</dbReference>
<organism evidence="2 3">
    <name type="scientific">Globodera rostochiensis</name>
    <name type="common">Golden nematode worm</name>
    <name type="synonym">Heterodera rostochiensis</name>
    <dbReference type="NCBI Taxonomy" id="31243"/>
    <lineage>
        <taxon>Eukaryota</taxon>
        <taxon>Metazoa</taxon>
        <taxon>Ecdysozoa</taxon>
        <taxon>Nematoda</taxon>
        <taxon>Chromadorea</taxon>
        <taxon>Rhabditida</taxon>
        <taxon>Tylenchina</taxon>
        <taxon>Tylenchomorpha</taxon>
        <taxon>Tylenchoidea</taxon>
        <taxon>Heteroderidae</taxon>
        <taxon>Heteroderinae</taxon>
        <taxon>Globodera</taxon>
    </lineage>
</organism>
<dbReference type="AlphaFoldDB" id="A0A914H018"/>
<dbReference type="SUPFAM" id="SSF54160">
    <property type="entry name" value="Chromo domain-like"/>
    <property type="match status" value="1"/>
</dbReference>
<evidence type="ECO:0000259" key="1">
    <source>
        <dbReference type="PROSITE" id="PS50013"/>
    </source>
</evidence>